<gene>
    <name evidence="9" type="ORF">BABINDRAFT_161372</name>
</gene>
<evidence type="ECO:0000256" key="3">
    <source>
        <dbReference type="ARBA" id="ARBA00022692"/>
    </source>
</evidence>
<keyword evidence="4" id="KW-0378">Hydrolase</keyword>
<dbReference type="RefSeq" id="XP_018985761.1">
    <property type="nucleotide sequence ID" value="XM_019128772.1"/>
</dbReference>
<dbReference type="OrthoDB" id="29661at2759"/>
<feature type="transmembrane region" description="Helical" evidence="8">
    <location>
        <begin position="396"/>
        <end position="418"/>
    </location>
</feature>
<evidence type="ECO:0000256" key="1">
    <source>
        <dbReference type="ARBA" id="ARBA00004477"/>
    </source>
</evidence>
<proteinExistence type="inferred from homology"/>
<dbReference type="PANTHER" id="PTHR12174:SF23">
    <property type="entry name" value="MINOR HISTOCOMPATIBILITY ANTIGEN H13"/>
    <property type="match status" value="1"/>
</dbReference>
<comment type="similarity">
    <text evidence="2">Belongs to the peptidase A22B family.</text>
</comment>
<keyword evidence="5" id="KW-0256">Endoplasmic reticulum</keyword>
<evidence type="ECO:0000313" key="10">
    <source>
        <dbReference type="Proteomes" id="UP000094336"/>
    </source>
</evidence>
<dbReference type="GO" id="GO:0098553">
    <property type="term" value="C:lumenal side of endoplasmic reticulum membrane"/>
    <property type="evidence" value="ECO:0007669"/>
    <property type="project" value="TreeGrafter"/>
</dbReference>
<organism evidence="9 10">
    <name type="scientific">Babjeviella inositovora NRRL Y-12698</name>
    <dbReference type="NCBI Taxonomy" id="984486"/>
    <lineage>
        <taxon>Eukaryota</taxon>
        <taxon>Fungi</taxon>
        <taxon>Dikarya</taxon>
        <taxon>Ascomycota</taxon>
        <taxon>Saccharomycotina</taxon>
        <taxon>Pichiomycetes</taxon>
        <taxon>Serinales incertae sedis</taxon>
        <taxon>Babjeviella</taxon>
    </lineage>
</organism>
<comment type="subcellular location">
    <subcellularLocation>
        <location evidence="1">Endoplasmic reticulum membrane</location>
        <topology evidence="1">Multi-pass membrane protein</topology>
    </subcellularLocation>
</comment>
<dbReference type="EMBL" id="KV454430">
    <property type="protein sequence ID" value="ODQ80433.1"/>
    <property type="molecule type" value="Genomic_DNA"/>
</dbReference>
<keyword evidence="3 8" id="KW-0812">Transmembrane</keyword>
<protein>
    <submittedName>
        <fullName evidence="9">Uncharacterized protein</fullName>
    </submittedName>
</protein>
<feature type="transmembrane region" description="Helical" evidence="8">
    <location>
        <begin position="97"/>
        <end position="115"/>
    </location>
</feature>
<feature type="transmembrane region" description="Helical" evidence="8">
    <location>
        <begin position="258"/>
        <end position="276"/>
    </location>
</feature>
<reference evidence="10" key="1">
    <citation type="submission" date="2016-05" db="EMBL/GenBank/DDBJ databases">
        <title>Comparative genomics of biotechnologically important yeasts.</title>
        <authorList>
            <consortium name="DOE Joint Genome Institute"/>
            <person name="Riley R."/>
            <person name="Haridas S."/>
            <person name="Wolfe K.H."/>
            <person name="Lopes M.R."/>
            <person name="Hittinger C.T."/>
            <person name="Goker M."/>
            <person name="Salamov A."/>
            <person name="Wisecaver J."/>
            <person name="Long T.M."/>
            <person name="Aerts A.L."/>
            <person name="Barry K."/>
            <person name="Choi C."/>
            <person name="Clum A."/>
            <person name="Coughlan A.Y."/>
            <person name="Deshpande S."/>
            <person name="Douglass A.P."/>
            <person name="Hanson S.J."/>
            <person name="Klenk H.-P."/>
            <person name="Labutti K."/>
            <person name="Lapidus A."/>
            <person name="Lindquist E."/>
            <person name="Lipzen A."/>
            <person name="Meier-Kolthoff J.P."/>
            <person name="Ohm R.A."/>
            <person name="Otillar R.P."/>
            <person name="Pangilinan J."/>
            <person name="Peng Y."/>
            <person name="Rokas A."/>
            <person name="Rosa C.A."/>
            <person name="Scheuner C."/>
            <person name="Sibirny A.A."/>
            <person name="Slot J.C."/>
            <person name="Stielow J.B."/>
            <person name="Sun H."/>
            <person name="Kurtzman C.P."/>
            <person name="Blackwell M."/>
            <person name="Grigoriev I.V."/>
            <person name="Jeffries T.W."/>
        </authorList>
    </citation>
    <scope>NUCLEOTIDE SEQUENCE [LARGE SCALE GENOMIC DNA]</scope>
    <source>
        <strain evidence="10">NRRL Y-12698</strain>
    </source>
</reference>
<evidence type="ECO:0000256" key="5">
    <source>
        <dbReference type="ARBA" id="ARBA00022824"/>
    </source>
</evidence>
<evidence type="ECO:0000256" key="6">
    <source>
        <dbReference type="ARBA" id="ARBA00022989"/>
    </source>
</evidence>
<dbReference type="GO" id="GO:0042500">
    <property type="term" value="F:aspartic endopeptidase activity, intramembrane cleaving"/>
    <property type="evidence" value="ECO:0007669"/>
    <property type="project" value="InterPro"/>
</dbReference>
<dbReference type="Pfam" id="PF04258">
    <property type="entry name" value="Peptidase_A22B"/>
    <property type="match status" value="1"/>
</dbReference>
<feature type="transmembrane region" description="Helical" evidence="8">
    <location>
        <begin position="424"/>
        <end position="442"/>
    </location>
</feature>
<evidence type="ECO:0000256" key="2">
    <source>
        <dbReference type="ARBA" id="ARBA00006859"/>
    </source>
</evidence>
<dbReference type="STRING" id="984486.A0A1E3QRV8"/>
<feature type="transmembrane region" description="Helical" evidence="8">
    <location>
        <begin position="283"/>
        <end position="300"/>
    </location>
</feature>
<dbReference type="GO" id="GO:0006465">
    <property type="term" value="P:signal peptide processing"/>
    <property type="evidence" value="ECO:0007669"/>
    <property type="project" value="TreeGrafter"/>
</dbReference>
<feature type="transmembrane region" description="Helical" evidence="8">
    <location>
        <begin position="348"/>
        <end position="369"/>
    </location>
</feature>
<keyword evidence="7 8" id="KW-0472">Membrane</keyword>
<feature type="transmembrane region" description="Helical" evidence="8">
    <location>
        <begin position="229"/>
        <end position="252"/>
    </location>
</feature>
<dbReference type="GeneID" id="30146625"/>
<dbReference type="GO" id="GO:0098554">
    <property type="term" value="C:cytoplasmic side of endoplasmic reticulum membrane"/>
    <property type="evidence" value="ECO:0007669"/>
    <property type="project" value="TreeGrafter"/>
</dbReference>
<name>A0A1E3QRV8_9ASCO</name>
<accession>A0A1E3QRV8</accession>
<dbReference type="SMART" id="SM00730">
    <property type="entry name" value="PSN"/>
    <property type="match status" value="1"/>
</dbReference>
<dbReference type="Proteomes" id="UP000094336">
    <property type="component" value="Unassembled WGS sequence"/>
</dbReference>
<dbReference type="InterPro" id="IPR007369">
    <property type="entry name" value="Peptidase_A22B_SPP"/>
</dbReference>
<evidence type="ECO:0000313" key="9">
    <source>
        <dbReference type="EMBL" id="ODQ80433.1"/>
    </source>
</evidence>
<keyword evidence="6 8" id="KW-1133">Transmembrane helix</keyword>
<dbReference type="GO" id="GO:0033619">
    <property type="term" value="P:membrane protein proteolysis"/>
    <property type="evidence" value="ECO:0007669"/>
    <property type="project" value="TreeGrafter"/>
</dbReference>
<dbReference type="PANTHER" id="PTHR12174">
    <property type="entry name" value="SIGNAL PEPTIDE PEPTIDASE"/>
    <property type="match status" value="1"/>
</dbReference>
<evidence type="ECO:0000256" key="4">
    <source>
        <dbReference type="ARBA" id="ARBA00022801"/>
    </source>
</evidence>
<feature type="transmembrane region" description="Helical" evidence="8">
    <location>
        <begin position="38"/>
        <end position="56"/>
    </location>
</feature>
<evidence type="ECO:0000256" key="8">
    <source>
        <dbReference type="SAM" id="Phobius"/>
    </source>
</evidence>
<sequence>MNETIADIVRLPYIDEVALRITNAFFNLLTTTYNPKHWTSALFLALALGIIVLGSFSSVERPHNALPPNRDHPLFDQSDKDITILHQEEQTITVKHAALVPIIGGTTLMGLYLGIRYLTPEQLSKALNYYVIFVSFAASSRTYSFAVKLSVRNVAHWLGFDSLKVLERYRLTFSIDDEINPSGLAENEKFQHYNETAKADKEAEETSKPSGSCVPEATNVSVPNQIFNYYFSSADLLAVPLAFATSYVYYHYHGNQNFILSNVIGINFAVYGIQIVKLGSFKAGVVLLFGLFLYDIYFVFGTDVMMTVATKLDIPAKLMLPNISIDGAANTQLAHDIADGKLTSLKDLPVAILGLGDIVVPGMFIALCLRFDLWKYHQFTSPGTEFHHLNSYAKPYFVSSLVGYAVGMIATMVVLHLFETGQPALLYLVPGVVGAVLISALCKGDLQLLWNFKDGEDTPDMESDSEAPTLADLLDEEYNEEEDEDYTEDDNDGDTVILYDSEEEEIVALSDEEIEFFRQTTVITLRS</sequence>
<dbReference type="InterPro" id="IPR006639">
    <property type="entry name" value="Preselin/SPP"/>
</dbReference>
<evidence type="ECO:0000256" key="7">
    <source>
        <dbReference type="ARBA" id="ARBA00023136"/>
    </source>
</evidence>
<dbReference type="AlphaFoldDB" id="A0A1E3QRV8"/>
<keyword evidence="10" id="KW-1185">Reference proteome</keyword>